<feature type="domain" description="Macro" evidence="1">
    <location>
        <begin position="1"/>
        <end position="179"/>
    </location>
</feature>
<name>A0AAE9KJR4_9CAUD</name>
<accession>A0AAE9KJR4</accession>
<evidence type="ECO:0000313" key="2">
    <source>
        <dbReference type="EMBL" id="UOT58012.1"/>
    </source>
</evidence>
<dbReference type="EMBL" id="OM810291">
    <property type="protein sequence ID" value="UOT58012.1"/>
    <property type="molecule type" value="Genomic_DNA"/>
</dbReference>
<dbReference type="PROSITE" id="PS51154">
    <property type="entry name" value="MACRO"/>
    <property type="match status" value="1"/>
</dbReference>
<dbReference type="RefSeq" id="YP_010656721.1">
    <property type="nucleotide sequence ID" value="NC_070840.1"/>
</dbReference>
<proteinExistence type="predicted"/>
<reference evidence="2" key="1">
    <citation type="submission" date="2022-02" db="EMBL/GenBank/DDBJ databases">
        <title>The Aeromonas hydrophila phage ZPAH14.</title>
        <authorList>
            <person name="Li J."/>
        </authorList>
    </citation>
    <scope>NUCLEOTIDE SEQUENCE</scope>
</reference>
<organism evidence="2 3">
    <name type="scientific">Aeromonas phage ZPAH14</name>
    <dbReference type="NCBI Taxonomy" id="2924887"/>
    <lineage>
        <taxon>Viruses</taxon>
        <taxon>Duplodnaviria</taxon>
        <taxon>Heunggongvirae</taxon>
        <taxon>Uroviricota</taxon>
        <taxon>Caudoviricetes</taxon>
        <taxon>Chaseviridae</taxon>
        <taxon>Nefertitivirinae</taxon>
        <taxon>Shantouvirus</taxon>
        <taxon>Shantouvirus ZPAH14</taxon>
    </lineage>
</organism>
<dbReference type="InterPro" id="IPR043472">
    <property type="entry name" value="Macro_dom-like"/>
</dbReference>
<dbReference type="GeneID" id="77932619"/>
<sequence>MKYMTGDIMTYIGRPDAICITTNGFVTTRGRGVMGMGIAKSMADLHCELPELLGNHIKQHGNVVGELMQIGITRILSFPVKPKSIILERPEQVVKHAQGKYVIGTMVPGFHCKAEVGIIIKSLNELVELADVMKYRHVVLPIPGCGADELSYQSVRPFCESILDDRFYMMSFRQSDFQR</sequence>
<dbReference type="SUPFAM" id="SSF52949">
    <property type="entry name" value="Macro domain-like"/>
    <property type="match status" value="1"/>
</dbReference>
<evidence type="ECO:0000313" key="3">
    <source>
        <dbReference type="Proteomes" id="UP000830307"/>
    </source>
</evidence>
<dbReference type="Gene3D" id="3.40.220.10">
    <property type="entry name" value="Leucine Aminopeptidase, subunit E, domain 1"/>
    <property type="match status" value="1"/>
</dbReference>
<dbReference type="InterPro" id="IPR002589">
    <property type="entry name" value="Macro_dom"/>
</dbReference>
<dbReference type="KEGG" id="vg:77932619"/>
<protein>
    <recommendedName>
        <fullName evidence="1">Macro domain-containing protein</fullName>
    </recommendedName>
</protein>
<evidence type="ECO:0000259" key="1">
    <source>
        <dbReference type="PROSITE" id="PS51154"/>
    </source>
</evidence>
<keyword evidence="3" id="KW-1185">Reference proteome</keyword>
<dbReference type="Proteomes" id="UP000830307">
    <property type="component" value="Segment"/>
</dbReference>